<protein>
    <submittedName>
        <fullName evidence="3">Glycosyltransferase involved in cell wall bisynthesis</fullName>
    </submittedName>
</protein>
<gene>
    <name evidence="3" type="ORF">SAMN04488136_12731</name>
</gene>
<dbReference type="CDD" id="cd03794">
    <property type="entry name" value="GT4_WbuB-like"/>
    <property type="match status" value="1"/>
</dbReference>
<keyword evidence="3" id="KW-0808">Transferase</keyword>
<feature type="domain" description="Glycosyl transferase family 1" evidence="1">
    <location>
        <begin position="208"/>
        <end position="376"/>
    </location>
</feature>
<dbReference type="STRING" id="861298.SAMN04488136_12731"/>
<dbReference type="OrthoDB" id="9787293at2"/>
<evidence type="ECO:0000313" key="4">
    <source>
        <dbReference type="Proteomes" id="UP000198854"/>
    </source>
</evidence>
<proteinExistence type="predicted"/>
<evidence type="ECO:0000313" key="3">
    <source>
        <dbReference type="EMBL" id="SDH74596.1"/>
    </source>
</evidence>
<dbReference type="SUPFAM" id="SSF53756">
    <property type="entry name" value="UDP-Glycosyltransferase/glycogen phosphorylase"/>
    <property type="match status" value="1"/>
</dbReference>
<dbReference type="AlphaFoldDB" id="A0A1G8EXG4"/>
<evidence type="ECO:0000259" key="2">
    <source>
        <dbReference type="Pfam" id="PF13579"/>
    </source>
</evidence>
<dbReference type="InterPro" id="IPR001296">
    <property type="entry name" value="Glyco_trans_1"/>
</dbReference>
<dbReference type="Pfam" id="PF00534">
    <property type="entry name" value="Glycos_transf_1"/>
    <property type="match status" value="1"/>
</dbReference>
<dbReference type="RefSeq" id="WP_093277597.1">
    <property type="nucleotide sequence ID" value="NZ_FNDD01000027.1"/>
</dbReference>
<dbReference type="PANTHER" id="PTHR45947:SF3">
    <property type="entry name" value="SULFOQUINOVOSYL TRANSFERASE SQD2"/>
    <property type="match status" value="1"/>
</dbReference>
<dbReference type="Gene3D" id="3.40.50.2000">
    <property type="entry name" value="Glycogen Phosphorylase B"/>
    <property type="match status" value="2"/>
</dbReference>
<feature type="domain" description="Glycosyltransferase subfamily 4-like N-terminal" evidence="2">
    <location>
        <begin position="16"/>
        <end position="198"/>
    </location>
</feature>
<reference evidence="4" key="1">
    <citation type="submission" date="2016-10" db="EMBL/GenBank/DDBJ databases">
        <authorList>
            <person name="Varghese N."/>
            <person name="Submissions S."/>
        </authorList>
    </citation>
    <scope>NUCLEOTIDE SEQUENCE [LARGE SCALE GENOMIC DNA]</scope>
    <source>
        <strain evidence="4">CGMCC 1.10228</strain>
    </source>
</reference>
<accession>A0A1G8EXG4</accession>
<dbReference type="EMBL" id="FNDD01000027">
    <property type="protein sequence ID" value="SDH74596.1"/>
    <property type="molecule type" value="Genomic_DNA"/>
</dbReference>
<sequence length="404" mass="45899">MKILVVTQYFWPENFRINDLVVSLKNEGHDVTVLTGKPNYPDGDVFQEYIDEPNNYSNLSGVDVFRVPMRPRKKGSVNLFLNYVSFAFSATFNGSRLLKNKSYDVIFACQLSPITSVLPAIFIKKQKKIPLVMWSLDLWPESLQAVGIVKSQRVIHWVRKLVRYIYAQCDLILAQSEEYIDAIRKTDLSNTPTMIFPNFAEDIFGEIQVKENDSSKIKVLFAGNIGDAQDFDAVVECSKLIKKNKLNVQIQVVGDGRKRHELEQNIVKYELQDYLVYHGKFPLEDMPRFYSQADAALVSLKTNDIFSRTIPGKVQSYMMASLPIIGMIDGSTAALIAKANCGYCCKSGDFHSLYENLEKFSLLNEKERINLGCNGYQYASEYFNKDSLVSKLSDALEEISKKGL</sequence>
<dbReference type="InterPro" id="IPR028098">
    <property type="entry name" value="Glyco_trans_4-like_N"/>
</dbReference>
<dbReference type="InterPro" id="IPR050194">
    <property type="entry name" value="Glycosyltransferase_grp1"/>
</dbReference>
<evidence type="ECO:0000259" key="1">
    <source>
        <dbReference type="Pfam" id="PF00534"/>
    </source>
</evidence>
<dbReference type="PANTHER" id="PTHR45947">
    <property type="entry name" value="SULFOQUINOVOSYL TRANSFERASE SQD2"/>
    <property type="match status" value="1"/>
</dbReference>
<dbReference type="GO" id="GO:0016758">
    <property type="term" value="F:hexosyltransferase activity"/>
    <property type="evidence" value="ECO:0007669"/>
    <property type="project" value="TreeGrafter"/>
</dbReference>
<dbReference type="Proteomes" id="UP000198854">
    <property type="component" value="Unassembled WGS sequence"/>
</dbReference>
<dbReference type="Pfam" id="PF13579">
    <property type="entry name" value="Glyco_trans_4_4"/>
    <property type="match status" value="1"/>
</dbReference>
<keyword evidence="4" id="KW-1185">Reference proteome</keyword>
<name>A0A1G8EXG4_9VIBR</name>
<organism evidence="3 4">
    <name type="scientific">Vibrio xiamenensis</name>
    <dbReference type="NCBI Taxonomy" id="861298"/>
    <lineage>
        <taxon>Bacteria</taxon>
        <taxon>Pseudomonadati</taxon>
        <taxon>Pseudomonadota</taxon>
        <taxon>Gammaproteobacteria</taxon>
        <taxon>Vibrionales</taxon>
        <taxon>Vibrionaceae</taxon>
        <taxon>Vibrio</taxon>
    </lineage>
</organism>